<evidence type="ECO:0000313" key="1">
    <source>
        <dbReference type="EMBL" id="MDO6545524.1"/>
    </source>
</evidence>
<comment type="caution">
    <text evidence="1">The sequence shown here is derived from an EMBL/GenBank/DDBJ whole genome shotgun (WGS) entry which is preliminary data.</text>
</comment>
<organism evidence="1 2">
    <name type="scientific">Photobacterium sanguinicancri</name>
    <dbReference type="NCBI Taxonomy" id="875932"/>
    <lineage>
        <taxon>Bacteria</taxon>
        <taxon>Pseudomonadati</taxon>
        <taxon>Pseudomonadota</taxon>
        <taxon>Gammaproteobacteria</taxon>
        <taxon>Vibrionales</taxon>
        <taxon>Vibrionaceae</taxon>
        <taxon>Photobacterium</taxon>
    </lineage>
</organism>
<gene>
    <name evidence="1" type="ORF">Q4568_23620</name>
</gene>
<dbReference type="EMBL" id="JAUOPU010000069">
    <property type="protein sequence ID" value="MDO6545524.1"/>
    <property type="molecule type" value="Genomic_DNA"/>
</dbReference>
<evidence type="ECO:0008006" key="3">
    <source>
        <dbReference type="Google" id="ProtNLM"/>
    </source>
</evidence>
<proteinExistence type="predicted"/>
<accession>A0AAW7YFH6</accession>
<evidence type="ECO:0000313" key="2">
    <source>
        <dbReference type="Proteomes" id="UP001170624"/>
    </source>
</evidence>
<name>A0AAW7YFH6_9GAMM</name>
<reference evidence="1" key="1">
    <citation type="submission" date="2023-07" db="EMBL/GenBank/DDBJ databases">
        <title>Genome content predicts the carbon catabolic preferences of heterotrophic bacteria.</title>
        <authorList>
            <person name="Gralka M."/>
        </authorList>
    </citation>
    <scope>NUCLEOTIDE SEQUENCE</scope>
    <source>
        <strain evidence="1">G2M05</strain>
    </source>
</reference>
<feature type="non-terminal residue" evidence="1">
    <location>
        <position position="1"/>
    </location>
</feature>
<dbReference type="Proteomes" id="UP001170624">
    <property type="component" value="Unassembled WGS sequence"/>
</dbReference>
<dbReference type="AlphaFoldDB" id="A0AAW7YFH6"/>
<protein>
    <recommendedName>
        <fullName evidence="3">Phage portal protein</fullName>
    </recommendedName>
</protein>
<sequence>CAPVLIKYGALLPEWLAAYQAEITALKAIGSLGMASYGEIKRLNAEDKALLAADAQNDDQVGDTTQEAA</sequence>